<proteinExistence type="predicted"/>
<dbReference type="HOGENOM" id="CLU_2106387_0_0_5"/>
<protein>
    <submittedName>
        <fullName evidence="1">Uncharacterized protein</fullName>
    </submittedName>
</protein>
<dbReference type="KEGG" id="nha:Nham_2134"/>
<keyword evidence="2" id="KW-1185">Reference proteome</keyword>
<gene>
    <name evidence="1" type="ordered locus">Nham_2134</name>
</gene>
<dbReference type="EMBL" id="CP000319">
    <property type="protein sequence ID" value="ABE62931.1"/>
    <property type="molecule type" value="Genomic_DNA"/>
</dbReference>
<dbReference type="RefSeq" id="WP_011510610.1">
    <property type="nucleotide sequence ID" value="NC_007964.1"/>
</dbReference>
<dbReference type="STRING" id="323097.Nham_2134"/>
<evidence type="ECO:0000313" key="1">
    <source>
        <dbReference type="EMBL" id="ABE62931.1"/>
    </source>
</evidence>
<evidence type="ECO:0000313" key="2">
    <source>
        <dbReference type="Proteomes" id="UP000001953"/>
    </source>
</evidence>
<sequence length="115" mass="12136">MSSWTLIAKKPPEGDVAVDLTIDGGDPLTLSLVEAQGLEAALGEALAGVDNAFGRISCVNAATQIIVAIDKVTVASLRYEKAERMRDQLKELLAGKGTKFSDSGAVEDHRPISLK</sequence>
<name>Q1QLG6_NITHX</name>
<reference evidence="1 2" key="1">
    <citation type="submission" date="2006-03" db="EMBL/GenBank/DDBJ databases">
        <title>Complete sequence of chromosome of Nitrobacter hamburgensis X14.</title>
        <authorList>
            <consortium name="US DOE Joint Genome Institute"/>
            <person name="Copeland A."/>
            <person name="Lucas S."/>
            <person name="Lapidus A."/>
            <person name="Barry K."/>
            <person name="Detter J.C."/>
            <person name="Glavina del Rio T."/>
            <person name="Hammon N."/>
            <person name="Israni S."/>
            <person name="Dalin E."/>
            <person name="Tice H."/>
            <person name="Pitluck S."/>
            <person name="Chain P."/>
            <person name="Malfatti S."/>
            <person name="Shin M."/>
            <person name="Vergez L."/>
            <person name="Schmutz J."/>
            <person name="Larimer F."/>
            <person name="Land M."/>
            <person name="Hauser L."/>
            <person name="Kyrpides N."/>
            <person name="Ivanova N."/>
            <person name="Ward B."/>
            <person name="Arp D."/>
            <person name="Klotz M."/>
            <person name="Stein L."/>
            <person name="O'Mullan G."/>
            <person name="Starkenburg S."/>
            <person name="Sayavedra L."/>
            <person name="Poret-Peterson A.T."/>
            <person name="Gentry M.E."/>
            <person name="Bruce D."/>
            <person name="Richardson P."/>
        </authorList>
    </citation>
    <scope>NUCLEOTIDE SEQUENCE [LARGE SCALE GENOMIC DNA]</scope>
    <source>
        <strain evidence="2">DSM 10229 / NCIMB 13809 / X14</strain>
    </source>
</reference>
<dbReference type="Proteomes" id="UP000001953">
    <property type="component" value="Chromosome"/>
</dbReference>
<accession>Q1QLG6</accession>
<dbReference type="OrthoDB" id="8265242at2"/>
<dbReference type="AlphaFoldDB" id="Q1QLG6"/>
<organism evidence="1 2">
    <name type="scientific">Nitrobacter hamburgensis (strain DSM 10229 / NCIMB 13809 / X14)</name>
    <dbReference type="NCBI Taxonomy" id="323097"/>
    <lineage>
        <taxon>Bacteria</taxon>
        <taxon>Pseudomonadati</taxon>
        <taxon>Pseudomonadota</taxon>
        <taxon>Alphaproteobacteria</taxon>
        <taxon>Hyphomicrobiales</taxon>
        <taxon>Nitrobacteraceae</taxon>
        <taxon>Nitrobacter</taxon>
    </lineage>
</organism>